<proteinExistence type="predicted"/>
<dbReference type="EMBL" id="NJBN01000007">
    <property type="protein sequence ID" value="TKJ39746.1"/>
    <property type="molecule type" value="Genomic_DNA"/>
</dbReference>
<evidence type="ECO:0000256" key="1">
    <source>
        <dbReference type="SAM" id="MobiDB-lite"/>
    </source>
</evidence>
<dbReference type="Gene3D" id="3.30.870.10">
    <property type="entry name" value="Endonuclease Chain A"/>
    <property type="match status" value="1"/>
</dbReference>
<dbReference type="InterPro" id="IPR001736">
    <property type="entry name" value="PLipase_D/transphosphatidylase"/>
</dbReference>
<comment type="caution">
    <text evidence="3">The sequence shown here is derived from an EMBL/GenBank/DDBJ whole genome shotgun (WGS) entry which is preliminary data.</text>
</comment>
<evidence type="ECO:0000259" key="2">
    <source>
        <dbReference type="PROSITE" id="PS50035"/>
    </source>
</evidence>
<dbReference type="AlphaFoldDB" id="A0A532UXR8"/>
<reference evidence="3 4" key="1">
    <citation type="submission" date="2017-06" db="EMBL/GenBank/DDBJ databases">
        <title>Novel microbial phyla capable of carbon fixation and sulfur reduction in deep-sea sediments.</title>
        <authorList>
            <person name="Huang J."/>
            <person name="Baker B."/>
            <person name="Wang Y."/>
        </authorList>
    </citation>
    <scope>NUCLEOTIDE SEQUENCE [LARGE SCALE GENOMIC DNA]</scope>
    <source>
        <strain evidence="3">B3_LCP</strain>
    </source>
</reference>
<feature type="region of interest" description="Disordered" evidence="1">
    <location>
        <begin position="149"/>
        <end position="170"/>
    </location>
</feature>
<dbReference type="InterPro" id="IPR025202">
    <property type="entry name" value="PLD-like_dom"/>
</dbReference>
<name>A0A532UXR8_UNCL8</name>
<gene>
    <name evidence="3" type="ORF">CEE37_10740</name>
</gene>
<dbReference type="Pfam" id="PF13091">
    <property type="entry name" value="PLDc_2"/>
    <property type="match status" value="1"/>
</dbReference>
<sequence>MKVITGKKLVDTLRELSDNAKQRIWVASPYIGTLRNICCILGDVLLVRSKVDVRLITDIEVLTSFCYDTIERFNVRGTIKSLRGLHAKIYIIDNKSIITSANLTGTAFSRRYETAVLLSSNEVNEIIDLYNRWWTTKAALIPQDRMERLSKQKDNRESHEDREGKGLPKLWELPPVPSRFSSRQVSSYKFRDYKIFLHKYQHLAKTYLKEQRLDPNMPLYLEFDAFLDYLYHYDTKPSRKYGKNKGVPLLKPRVLGEEDKNREIKKYVPKFSDSVGRGNDISFRMLASKRIRKILNPKNIKHLTRSSVREVINQLNCMKSFNLNKARFLNPRNNDLSNIKAAWEFLLHGNEGLIDRMIECDLSLRYFGTSSIQELIGFYYPEEYPIRNSNSNAGLRFLGCNVSMQ</sequence>
<dbReference type="GO" id="GO:0006793">
    <property type="term" value="P:phosphorus metabolic process"/>
    <property type="evidence" value="ECO:0007669"/>
    <property type="project" value="UniProtKB-ARBA"/>
</dbReference>
<dbReference type="GO" id="GO:0003824">
    <property type="term" value="F:catalytic activity"/>
    <property type="evidence" value="ECO:0007669"/>
    <property type="project" value="InterPro"/>
</dbReference>
<evidence type="ECO:0000313" key="3">
    <source>
        <dbReference type="EMBL" id="TKJ39746.1"/>
    </source>
</evidence>
<dbReference type="SMART" id="SM00155">
    <property type="entry name" value="PLDc"/>
    <property type="match status" value="1"/>
</dbReference>
<protein>
    <recommendedName>
        <fullName evidence="2">PLD phosphodiesterase domain-containing protein</fullName>
    </recommendedName>
</protein>
<accession>A0A532UXR8</accession>
<feature type="compositionally biased region" description="Basic and acidic residues" evidence="1">
    <location>
        <begin position="149"/>
        <end position="166"/>
    </location>
</feature>
<organism evidence="3 4">
    <name type="scientific">candidate division LCP-89 bacterium B3_LCP</name>
    <dbReference type="NCBI Taxonomy" id="2012998"/>
    <lineage>
        <taxon>Bacteria</taxon>
        <taxon>Pseudomonadati</taxon>
        <taxon>Bacteria division LCP-89</taxon>
    </lineage>
</organism>
<dbReference type="SUPFAM" id="SSF56024">
    <property type="entry name" value="Phospholipase D/nuclease"/>
    <property type="match status" value="1"/>
</dbReference>
<evidence type="ECO:0000313" key="4">
    <source>
        <dbReference type="Proteomes" id="UP000319619"/>
    </source>
</evidence>
<dbReference type="Proteomes" id="UP000319619">
    <property type="component" value="Unassembled WGS sequence"/>
</dbReference>
<dbReference type="PROSITE" id="PS50035">
    <property type="entry name" value="PLD"/>
    <property type="match status" value="1"/>
</dbReference>
<feature type="domain" description="PLD phosphodiesterase" evidence="2">
    <location>
        <begin position="81"/>
        <end position="107"/>
    </location>
</feature>